<comment type="similarity">
    <text evidence="1">Belongs to the UPF0213 family.</text>
</comment>
<feature type="domain" description="GIY-YIG" evidence="2">
    <location>
        <begin position="6"/>
        <end position="82"/>
    </location>
</feature>
<sequence length="91" mass="10474">MPNDTKLAYLYVVECADGTLYTGYTTDVDRRIQTHNKGKGAKYTRARLPVKLIYQESFESKQAAMSAESHFKRKTRQAKLDYIKQHKNLSG</sequence>
<reference evidence="3" key="2">
    <citation type="submission" date="2021-04" db="EMBL/GenBank/DDBJ databases">
        <authorList>
            <person name="Gilroy R."/>
        </authorList>
    </citation>
    <scope>NUCLEOTIDE SEQUENCE</scope>
    <source>
        <strain evidence="3">ChiBcolR9-63</strain>
    </source>
</reference>
<dbReference type="PROSITE" id="PS50164">
    <property type="entry name" value="GIY_YIG"/>
    <property type="match status" value="1"/>
</dbReference>
<protein>
    <submittedName>
        <fullName evidence="3">GIY-YIG nuclease family protein</fullName>
    </submittedName>
</protein>
<dbReference type="SUPFAM" id="SSF82771">
    <property type="entry name" value="GIY-YIG endonuclease"/>
    <property type="match status" value="1"/>
</dbReference>
<dbReference type="InterPro" id="IPR050190">
    <property type="entry name" value="UPF0213_domain"/>
</dbReference>
<organism evidence="3 4">
    <name type="scientific">Candidatus Streptococcus faecavium</name>
    <dbReference type="NCBI Taxonomy" id="2838763"/>
    <lineage>
        <taxon>Bacteria</taxon>
        <taxon>Bacillati</taxon>
        <taxon>Bacillota</taxon>
        <taxon>Bacilli</taxon>
        <taxon>Lactobacillales</taxon>
        <taxon>Streptococcaceae</taxon>
        <taxon>Streptococcus</taxon>
    </lineage>
</organism>
<comment type="caution">
    <text evidence="3">The sequence shown here is derived from an EMBL/GenBank/DDBJ whole genome shotgun (WGS) entry which is preliminary data.</text>
</comment>
<dbReference type="InterPro" id="IPR035901">
    <property type="entry name" value="GIY-YIG_endonuc_sf"/>
</dbReference>
<dbReference type="Proteomes" id="UP000824058">
    <property type="component" value="Unassembled WGS sequence"/>
</dbReference>
<dbReference type="Gene3D" id="3.40.1440.10">
    <property type="entry name" value="GIY-YIG endonuclease"/>
    <property type="match status" value="1"/>
</dbReference>
<dbReference type="Pfam" id="PF01541">
    <property type="entry name" value="GIY-YIG"/>
    <property type="match status" value="1"/>
</dbReference>
<accession>A0A9D2FU04</accession>
<dbReference type="EMBL" id="DXBD01000020">
    <property type="protein sequence ID" value="HIZ67394.1"/>
    <property type="molecule type" value="Genomic_DNA"/>
</dbReference>
<dbReference type="AlphaFoldDB" id="A0A9D2FU04"/>
<evidence type="ECO:0000259" key="2">
    <source>
        <dbReference type="PROSITE" id="PS50164"/>
    </source>
</evidence>
<dbReference type="CDD" id="cd10456">
    <property type="entry name" value="GIY-YIG_UPF0213"/>
    <property type="match status" value="1"/>
</dbReference>
<name>A0A9D2FU04_9STRE</name>
<reference evidence="3" key="1">
    <citation type="journal article" date="2021" name="PeerJ">
        <title>Extensive microbial diversity within the chicken gut microbiome revealed by metagenomics and culture.</title>
        <authorList>
            <person name="Gilroy R."/>
            <person name="Ravi A."/>
            <person name="Getino M."/>
            <person name="Pursley I."/>
            <person name="Horton D.L."/>
            <person name="Alikhan N.F."/>
            <person name="Baker D."/>
            <person name="Gharbi K."/>
            <person name="Hall N."/>
            <person name="Watson M."/>
            <person name="Adriaenssens E.M."/>
            <person name="Foster-Nyarko E."/>
            <person name="Jarju S."/>
            <person name="Secka A."/>
            <person name="Antonio M."/>
            <person name="Oren A."/>
            <person name="Chaudhuri R.R."/>
            <person name="La Ragione R."/>
            <person name="Hildebrand F."/>
            <person name="Pallen M.J."/>
        </authorList>
    </citation>
    <scope>NUCLEOTIDE SEQUENCE</scope>
    <source>
        <strain evidence="3">ChiBcolR9-63</strain>
    </source>
</reference>
<evidence type="ECO:0000313" key="4">
    <source>
        <dbReference type="Proteomes" id="UP000824058"/>
    </source>
</evidence>
<dbReference type="PANTHER" id="PTHR34477">
    <property type="entry name" value="UPF0213 PROTEIN YHBQ"/>
    <property type="match status" value="1"/>
</dbReference>
<gene>
    <name evidence="3" type="ORF">H9965_02810</name>
</gene>
<dbReference type="InterPro" id="IPR000305">
    <property type="entry name" value="GIY-YIG_endonuc"/>
</dbReference>
<dbReference type="PANTHER" id="PTHR34477:SF1">
    <property type="entry name" value="UPF0213 PROTEIN YHBQ"/>
    <property type="match status" value="1"/>
</dbReference>
<evidence type="ECO:0000256" key="1">
    <source>
        <dbReference type="ARBA" id="ARBA00007435"/>
    </source>
</evidence>
<proteinExistence type="inferred from homology"/>
<evidence type="ECO:0000313" key="3">
    <source>
        <dbReference type="EMBL" id="HIZ67394.1"/>
    </source>
</evidence>